<dbReference type="PANTHER" id="PTHR30572:SF4">
    <property type="entry name" value="ABC TRANSPORTER PERMEASE YTRF"/>
    <property type="match status" value="1"/>
</dbReference>
<organism evidence="10 11">
    <name type="scientific">Sinorhizobium sojae CCBAU 05684</name>
    <dbReference type="NCBI Taxonomy" id="716928"/>
    <lineage>
        <taxon>Bacteria</taxon>
        <taxon>Pseudomonadati</taxon>
        <taxon>Pseudomonadota</taxon>
        <taxon>Alphaproteobacteria</taxon>
        <taxon>Hyphomicrobiales</taxon>
        <taxon>Rhizobiaceae</taxon>
        <taxon>Sinorhizobium/Ensifer group</taxon>
        <taxon>Sinorhizobium</taxon>
    </lineage>
</organism>
<keyword evidence="10" id="KW-0449">Lipoprotein</keyword>
<evidence type="ECO:0000256" key="1">
    <source>
        <dbReference type="ARBA" id="ARBA00004651"/>
    </source>
</evidence>
<dbReference type="GO" id="GO:0005886">
    <property type="term" value="C:plasma membrane"/>
    <property type="evidence" value="ECO:0007669"/>
    <property type="project" value="UniProtKB-SubCell"/>
</dbReference>
<evidence type="ECO:0000256" key="3">
    <source>
        <dbReference type="ARBA" id="ARBA00022692"/>
    </source>
</evidence>
<dbReference type="RefSeq" id="WP_034856262.1">
    <property type="nucleotide sequence ID" value="NZ_AJQT01000069.1"/>
</dbReference>
<evidence type="ECO:0000256" key="6">
    <source>
        <dbReference type="ARBA" id="ARBA00038076"/>
    </source>
</evidence>
<name>A0A249PLK5_9HYPH</name>
<feature type="transmembrane region" description="Helical" evidence="7">
    <location>
        <begin position="21"/>
        <end position="43"/>
    </location>
</feature>
<dbReference type="KEGG" id="esj:SJ05684_b58090"/>
<dbReference type="Pfam" id="PF02687">
    <property type="entry name" value="FtsX"/>
    <property type="match status" value="1"/>
</dbReference>
<proteinExistence type="inferred from homology"/>
<keyword evidence="4 7" id="KW-1133">Transmembrane helix</keyword>
<dbReference type="STRING" id="716928.GCA_000261485_03482"/>
<feature type="domain" description="ABC3 transporter permease C-terminal" evidence="8">
    <location>
        <begin position="290"/>
        <end position="403"/>
    </location>
</feature>
<evidence type="ECO:0000256" key="2">
    <source>
        <dbReference type="ARBA" id="ARBA00022475"/>
    </source>
</evidence>
<evidence type="ECO:0000313" key="10">
    <source>
        <dbReference type="EMBL" id="ASY66791.1"/>
    </source>
</evidence>
<feature type="transmembrane region" description="Helical" evidence="7">
    <location>
        <begin position="287"/>
        <end position="311"/>
    </location>
</feature>
<comment type="similarity">
    <text evidence="6">Belongs to the ABC-4 integral membrane protein family.</text>
</comment>
<keyword evidence="11" id="KW-1185">Reference proteome</keyword>
<feature type="domain" description="MacB-like periplasmic core" evidence="9">
    <location>
        <begin position="21"/>
        <end position="249"/>
    </location>
</feature>
<dbReference type="EMBL" id="CP023068">
    <property type="protein sequence ID" value="ASY66791.1"/>
    <property type="molecule type" value="Genomic_DNA"/>
</dbReference>
<sequence length="410" mass="43446">MRAIDTMRTAARSLRGNRLRSALTTLGIIIGVASVVVMVAVGAGTQARIKEEIARLGTNVFIVTPGYATSGGVRLGASTRPSLTEADAEAIRSEGAGIIAAAPTVAGTAHLATAVDNWSSGVIGITEDYFAARDRRLAEGRSIDERDLKSESKVVMLGMTTAERIFKDADPIGATIRVNHLPMEVIGLLERKGEMLDGSDLDDIVLIPLGTTRNQVLGRSFAKAGSVSMITVKVADDTKINESMEEVRDILRFQHRLSANQSDDFRINNITESLKLQEQSSAALTQLLAAIASISLLVGGIGIMNIMLVSVTERTREIGVRMAIGARPATILAQFLAEATILSLAGGIAGAAAGFAGAVVAESYFDMRVELTGEPVVLAFLFSALVGLVFGLYPAMRAARKSPMEALRYE</sequence>
<dbReference type="GO" id="GO:0022857">
    <property type="term" value="F:transmembrane transporter activity"/>
    <property type="evidence" value="ECO:0007669"/>
    <property type="project" value="TreeGrafter"/>
</dbReference>
<keyword evidence="10" id="KW-0614">Plasmid</keyword>
<accession>A0A249PLK5</accession>
<comment type="subcellular location">
    <subcellularLocation>
        <location evidence="1">Cell membrane</location>
        <topology evidence="1">Multi-pass membrane protein</topology>
    </subcellularLocation>
</comment>
<evidence type="ECO:0000256" key="5">
    <source>
        <dbReference type="ARBA" id="ARBA00023136"/>
    </source>
</evidence>
<feature type="transmembrane region" description="Helical" evidence="7">
    <location>
        <begin position="376"/>
        <end position="395"/>
    </location>
</feature>
<dbReference type="InterPro" id="IPR050250">
    <property type="entry name" value="Macrolide_Exporter_MacB"/>
</dbReference>
<keyword evidence="5 7" id="KW-0472">Membrane</keyword>
<protein>
    <submittedName>
        <fullName evidence="10">ABC-type transport systems, involved in lipoprotein release, permease</fullName>
    </submittedName>
</protein>
<evidence type="ECO:0000259" key="8">
    <source>
        <dbReference type="Pfam" id="PF02687"/>
    </source>
</evidence>
<evidence type="ECO:0000259" key="9">
    <source>
        <dbReference type="Pfam" id="PF12704"/>
    </source>
</evidence>
<dbReference type="InterPro" id="IPR025857">
    <property type="entry name" value="MacB_PCD"/>
</dbReference>
<feature type="transmembrane region" description="Helical" evidence="7">
    <location>
        <begin position="331"/>
        <end position="356"/>
    </location>
</feature>
<dbReference type="Proteomes" id="UP000217211">
    <property type="component" value="Plasmid pSJ05684b"/>
</dbReference>
<dbReference type="OrthoDB" id="9770036at2"/>
<reference evidence="10 11" key="1">
    <citation type="submission" date="2017-08" db="EMBL/GenBank/DDBJ databases">
        <title>Multipartite genome sequences of Sinorhizobium species nodulating soybeans.</title>
        <authorList>
            <person name="Tian C.F."/>
        </authorList>
    </citation>
    <scope>NUCLEOTIDE SEQUENCE [LARGE SCALE GENOMIC DNA]</scope>
    <source>
        <strain evidence="10 11">CCBAU 05684</strain>
        <plasmid evidence="11">psj05684b</plasmid>
    </source>
</reference>
<gene>
    <name evidence="10" type="ORF">SJ05684_b58090</name>
</gene>
<dbReference type="AlphaFoldDB" id="A0A249PLK5"/>
<evidence type="ECO:0000313" key="11">
    <source>
        <dbReference type="Proteomes" id="UP000217211"/>
    </source>
</evidence>
<dbReference type="Pfam" id="PF12704">
    <property type="entry name" value="MacB_PCD"/>
    <property type="match status" value="1"/>
</dbReference>
<keyword evidence="3 7" id="KW-0812">Transmembrane</keyword>
<dbReference type="eggNOG" id="COG0577">
    <property type="taxonomic scope" value="Bacteria"/>
</dbReference>
<dbReference type="InterPro" id="IPR003838">
    <property type="entry name" value="ABC3_permease_C"/>
</dbReference>
<geneLocation type="plasmid" evidence="11">
    <name>psj05684b</name>
</geneLocation>
<evidence type="ECO:0000256" key="4">
    <source>
        <dbReference type="ARBA" id="ARBA00022989"/>
    </source>
</evidence>
<dbReference type="PANTHER" id="PTHR30572">
    <property type="entry name" value="MEMBRANE COMPONENT OF TRANSPORTER-RELATED"/>
    <property type="match status" value="1"/>
</dbReference>
<evidence type="ECO:0000256" key="7">
    <source>
        <dbReference type="SAM" id="Phobius"/>
    </source>
</evidence>
<keyword evidence="2" id="KW-1003">Cell membrane</keyword>